<dbReference type="AlphaFoldDB" id="A0A915MV31"/>
<evidence type="ECO:0000256" key="3">
    <source>
        <dbReference type="ARBA" id="ARBA00022771"/>
    </source>
</evidence>
<keyword evidence="2" id="KW-0479">Metal-binding</keyword>
<feature type="compositionally biased region" description="Basic and acidic residues" evidence="6">
    <location>
        <begin position="16"/>
        <end position="26"/>
    </location>
</feature>
<evidence type="ECO:0000313" key="8">
    <source>
        <dbReference type="WBParaSite" id="scaffold5110_cov153.g9075"/>
    </source>
</evidence>
<keyword evidence="5" id="KW-0539">Nucleus</keyword>
<dbReference type="InterPro" id="IPR012337">
    <property type="entry name" value="RNaseH-like_sf"/>
</dbReference>
<evidence type="ECO:0000256" key="1">
    <source>
        <dbReference type="ARBA" id="ARBA00004123"/>
    </source>
</evidence>
<evidence type="ECO:0000256" key="5">
    <source>
        <dbReference type="ARBA" id="ARBA00023242"/>
    </source>
</evidence>
<dbReference type="PANTHER" id="PTHR46481">
    <property type="entry name" value="ZINC FINGER BED DOMAIN-CONTAINING PROTEIN 4"/>
    <property type="match status" value="1"/>
</dbReference>
<dbReference type="PANTHER" id="PTHR46481:SF10">
    <property type="entry name" value="ZINC FINGER BED DOMAIN-CONTAINING PROTEIN 39"/>
    <property type="match status" value="1"/>
</dbReference>
<protein>
    <submittedName>
        <fullName evidence="8">Transposase</fullName>
    </submittedName>
</protein>
<reference evidence="8" key="1">
    <citation type="submission" date="2022-11" db="UniProtKB">
        <authorList>
            <consortium name="WormBaseParasite"/>
        </authorList>
    </citation>
    <scope>IDENTIFICATION</scope>
</reference>
<dbReference type="WBParaSite" id="scaffold5110_cov153.g9075">
    <property type="protein sequence ID" value="scaffold5110_cov153.g9075"/>
    <property type="gene ID" value="scaffold5110_cov153.g9075"/>
</dbReference>
<organism evidence="7 8">
    <name type="scientific">Meloidogyne javanica</name>
    <name type="common">Root-knot nematode worm</name>
    <dbReference type="NCBI Taxonomy" id="6303"/>
    <lineage>
        <taxon>Eukaryota</taxon>
        <taxon>Metazoa</taxon>
        <taxon>Ecdysozoa</taxon>
        <taxon>Nematoda</taxon>
        <taxon>Chromadorea</taxon>
        <taxon>Rhabditida</taxon>
        <taxon>Tylenchina</taxon>
        <taxon>Tylenchomorpha</taxon>
        <taxon>Tylenchoidea</taxon>
        <taxon>Meloidogynidae</taxon>
        <taxon>Meloidogyninae</taxon>
        <taxon>Meloidogyne</taxon>
        <taxon>Meloidogyne incognita group</taxon>
    </lineage>
</organism>
<sequence>MSIEEALRSQSTSSDSIDKNRPTKQPRIEIALETKSQWSKDGEKTAGINKAIMEMIAPFSIIDDVGFQRLVRILQPKFEFHYGRKYFTENLMPKIYNKVKCRVQKDLDKADAISFTFDVWSSRDSMHSLEQSRLKVYFKIKRVRLVEEALTEFSIPTEKIFLFLRDSAEVMIKVCNEMGLRHSDCFAHKLNLAKTQ</sequence>
<keyword evidence="3" id="KW-0863">Zinc-finger</keyword>
<evidence type="ECO:0000256" key="4">
    <source>
        <dbReference type="ARBA" id="ARBA00022833"/>
    </source>
</evidence>
<evidence type="ECO:0000256" key="6">
    <source>
        <dbReference type="SAM" id="MobiDB-lite"/>
    </source>
</evidence>
<evidence type="ECO:0000256" key="2">
    <source>
        <dbReference type="ARBA" id="ARBA00022723"/>
    </source>
</evidence>
<comment type="subcellular location">
    <subcellularLocation>
        <location evidence="1">Nucleus</location>
    </subcellularLocation>
</comment>
<dbReference type="GO" id="GO:0005634">
    <property type="term" value="C:nucleus"/>
    <property type="evidence" value="ECO:0007669"/>
    <property type="project" value="UniProtKB-SubCell"/>
</dbReference>
<proteinExistence type="predicted"/>
<keyword evidence="4" id="KW-0862">Zinc</keyword>
<dbReference type="SUPFAM" id="SSF53098">
    <property type="entry name" value="Ribonuclease H-like"/>
    <property type="match status" value="1"/>
</dbReference>
<evidence type="ECO:0000313" key="7">
    <source>
        <dbReference type="Proteomes" id="UP000887561"/>
    </source>
</evidence>
<name>A0A915MV31_MELJA</name>
<accession>A0A915MV31</accession>
<feature type="region of interest" description="Disordered" evidence="6">
    <location>
        <begin position="1"/>
        <end position="26"/>
    </location>
</feature>
<dbReference type="InterPro" id="IPR052035">
    <property type="entry name" value="ZnF_BED_domain_contain"/>
</dbReference>
<dbReference type="Proteomes" id="UP000887561">
    <property type="component" value="Unplaced"/>
</dbReference>
<dbReference type="GO" id="GO:0008270">
    <property type="term" value="F:zinc ion binding"/>
    <property type="evidence" value="ECO:0007669"/>
    <property type="project" value="UniProtKB-KW"/>
</dbReference>
<keyword evidence="7" id="KW-1185">Reference proteome</keyword>